<dbReference type="SMART" id="SM00849">
    <property type="entry name" value="Lactamase_B"/>
    <property type="match status" value="1"/>
</dbReference>
<dbReference type="SUPFAM" id="SSF56281">
    <property type="entry name" value="Metallo-hydrolase/oxidoreductase"/>
    <property type="match status" value="1"/>
</dbReference>
<protein>
    <submittedName>
        <fullName evidence="2">Glyoxylase-like metal-dependent hydrolase (Beta-lactamase superfamily II)</fullName>
    </submittedName>
</protein>
<dbReference type="GO" id="GO:0016787">
    <property type="term" value="F:hydrolase activity"/>
    <property type="evidence" value="ECO:0007669"/>
    <property type="project" value="UniProtKB-KW"/>
</dbReference>
<accession>A0A7Y9EUU3</accession>
<dbReference type="PANTHER" id="PTHR42951">
    <property type="entry name" value="METALLO-BETA-LACTAMASE DOMAIN-CONTAINING"/>
    <property type="match status" value="1"/>
</dbReference>
<organism evidence="2 3">
    <name type="scientific">Microbacterium pseudoresistens</name>
    <dbReference type="NCBI Taxonomy" id="640634"/>
    <lineage>
        <taxon>Bacteria</taxon>
        <taxon>Bacillati</taxon>
        <taxon>Actinomycetota</taxon>
        <taxon>Actinomycetes</taxon>
        <taxon>Micrococcales</taxon>
        <taxon>Microbacteriaceae</taxon>
        <taxon>Microbacterium</taxon>
    </lineage>
</organism>
<evidence type="ECO:0000259" key="1">
    <source>
        <dbReference type="SMART" id="SM00849"/>
    </source>
</evidence>
<comment type="caution">
    <text evidence="2">The sequence shown here is derived from an EMBL/GenBank/DDBJ whole genome shotgun (WGS) entry which is preliminary data.</text>
</comment>
<gene>
    <name evidence="2" type="ORF">BKA02_001306</name>
</gene>
<dbReference type="EMBL" id="JACCBH010000001">
    <property type="protein sequence ID" value="NYD54251.1"/>
    <property type="molecule type" value="Genomic_DNA"/>
</dbReference>
<sequence>MPSTKVEPSAAAEQIAHGTWCIPVPMPGHSFGEVNVYVLETEDGLVLIDTPWGTPEAVAHLEAGIAHTGHAVADVRLVLLTHYHEDHSGAAGSFSVHHGAEVVMHAADAACYERRFGGSAAFAEAIDEWADVTGADDAARRSYHDQFRELSGYAIAVDVGRPVLGGETLVHGGREIRVVHTPGHTPGSTSYLDVSTGFVFSGDHVFDRRRSNAVSRPYNVDRPIATYWESCRLLETLSPVRVYPGHGGPILDLDARFRYLEDVCRRKLAEVVALAETRTAWAVAQRVKRRSPWGQLDANAKLAATGEALAYLKEAHDAGAVRRIAGVPARWEAVQGDTRGNEHQ</sequence>
<dbReference type="InterPro" id="IPR001279">
    <property type="entry name" value="Metallo-B-lactamas"/>
</dbReference>
<dbReference type="RefSeq" id="WP_179432421.1">
    <property type="nucleotide sequence ID" value="NZ_JACCBH010000001.1"/>
</dbReference>
<keyword evidence="3" id="KW-1185">Reference proteome</keyword>
<evidence type="ECO:0000313" key="2">
    <source>
        <dbReference type="EMBL" id="NYD54251.1"/>
    </source>
</evidence>
<dbReference type="Gene3D" id="3.60.15.10">
    <property type="entry name" value="Ribonuclease Z/Hydroxyacylglutathione hydrolase-like"/>
    <property type="match status" value="1"/>
</dbReference>
<dbReference type="Proteomes" id="UP000552045">
    <property type="component" value="Unassembled WGS sequence"/>
</dbReference>
<dbReference type="InterPro" id="IPR050855">
    <property type="entry name" value="NDM-1-like"/>
</dbReference>
<evidence type="ECO:0000313" key="3">
    <source>
        <dbReference type="Proteomes" id="UP000552045"/>
    </source>
</evidence>
<dbReference type="AlphaFoldDB" id="A0A7Y9EUU3"/>
<proteinExistence type="predicted"/>
<keyword evidence="2" id="KW-0378">Hydrolase</keyword>
<dbReference type="PANTHER" id="PTHR42951:SF22">
    <property type="entry name" value="METALLO BETA-LACTAMASE SUPERFAMILY LIPOPROTEIN"/>
    <property type="match status" value="1"/>
</dbReference>
<feature type="domain" description="Metallo-beta-lactamase" evidence="1">
    <location>
        <begin position="33"/>
        <end position="246"/>
    </location>
</feature>
<dbReference type="Pfam" id="PF00753">
    <property type="entry name" value="Lactamase_B"/>
    <property type="match status" value="1"/>
</dbReference>
<dbReference type="InterPro" id="IPR036866">
    <property type="entry name" value="RibonucZ/Hydroxyglut_hydro"/>
</dbReference>
<reference evidence="2 3" key="1">
    <citation type="submission" date="2020-07" db="EMBL/GenBank/DDBJ databases">
        <title>Sequencing the genomes of 1000 actinobacteria strains.</title>
        <authorList>
            <person name="Klenk H.-P."/>
        </authorList>
    </citation>
    <scope>NUCLEOTIDE SEQUENCE [LARGE SCALE GENOMIC DNA]</scope>
    <source>
        <strain evidence="2 3">DSM 22185</strain>
    </source>
</reference>
<name>A0A7Y9EUU3_9MICO</name>